<comment type="caution">
    <text evidence="2">The sequence shown here is derived from an EMBL/GenBank/DDBJ whole genome shotgun (WGS) entry which is preliminary data.</text>
</comment>
<dbReference type="AlphaFoldDB" id="A0A8S9ZF75"/>
<sequence length="123" mass="14622">MAKIFLLKFIKNWLNYRMLTKFITYFILNSCFIYFQLMAWYSESQYYSTSNGISIVGIILFLLLLLILIIICFGIGFIIWFLFKRQFSCNQEAKEIKIEENRKTISNNFDLLNEAVIIVMLAI</sequence>
<organism evidence="2 3">
    <name type="scientific">Meloidogyne graminicola</name>
    <dbReference type="NCBI Taxonomy" id="189291"/>
    <lineage>
        <taxon>Eukaryota</taxon>
        <taxon>Metazoa</taxon>
        <taxon>Ecdysozoa</taxon>
        <taxon>Nematoda</taxon>
        <taxon>Chromadorea</taxon>
        <taxon>Rhabditida</taxon>
        <taxon>Tylenchina</taxon>
        <taxon>Tylenchomorpha</taxon>
        <taxon>Tylenchoidea</taxon>
        <taxon>Meloidogynidae</taxon>
        <taxon>Meloidogyninae</taxon>
        <taxon>Meloidogyne</taxon>
    </lineage>
</organism>
<keyword evidence="1" id="KW-0472">Membrane</keyword>
<feature type="transmembrane region" description="Helical" evidence="1">
    <location>
        <begin position="21"/>
        <end position="41"/>
    </location>
</feature>
<protein>
    <submittedName>
        <fullName evidence="2">Uncharacterized protein</fullName>
    </submittedName>
</protein>
<evidence type="ECO:0000313" key="2">
    <source>
        <dbReference type="EMBL" id="KAF7631113.1"/>
    </source>
</evidence>
<proteinExistence type="predicted"/>
<reference evidence="2" key="1">
    <citation type="journal article" date="2020" name="Ecol. Evol.">
        <title>Genome structure and content of the rice root-knot nematode (Meloidogyne graminicola).</title>
        <authorList>
            <person name="Phan N.T."/>
            <person name="Danchin E.G.J."/>
            <person name="Klopp C."/>
            <person name="Perfus-Barbeoch L."/>
            <person name="Kozlowski D.K."/>
            <person name="Koutsovoulos G.D."/>
            <person name="Lopez-Roques C."/>
            <person name="Bouchez O."/>
            <person name="Zahm M."/>
            <person name="Besnard G."/>
            <person name="Bellafiore S."/>
        </authorList>
    </citation>
    <scope>NUCLEOTIDE SEQUENCE</scope>
    <source>
        <strain evidence="2">VN-18</strain>
    </source>
</reference>
<evidence type="ECO:0000256" key="1">
    <source>
        <dbReference type="SAM" id="Phobius"/>
    </source>
</evidence>
<gene>
    <name evidence="2" type="ORF">Mgra_00008645</name>
</gene>
<name>A0A8S9ZF75_9BILA</name>
<keyword evidence="1" id="KW-1133">Transmembrane helix</keyword>
<dbReference type="EMBL" id="JABEBT010000118">
    <property type="protein sequence ID" value="KAF7631113.1"/>
    <property type="molecule type" value="Genomic_DNA"/>
</dbReference>
<accession>A0A8S9ZF75</accession>
<feature type="transmembrane region" description="Helical" evidence="1">
    <location>
        <begin position="53"/>
        <end position="83"/>
    </location>
</feature>
<evidence type="ECO:0000313" key="3">
    <source>
        <dbReference type="Proteomes" id="UP000605970"/>
    </source>
</evidence>
<keyword evidence="3" id="KW-1185">Reference proteome</keyword>
<keyword evidence="1" id="KW-0812">Transmembrane</keyword>
<dbReference type="Proteomes" id="UP000605970">
    <property type="component" value="Unassembled WGS sequence"/>
</dbReference>